<gene>
    <name evidence="2" type="ORF">H9867_03990</name>
</gene>
<sequence length="278" mass="28826">MQVLGMGLAVAMILAACSGDGDSGSGNVSGSEQPANTAQSNASDTRDHAAPGKVSELILRAEDAPEPVANYEFTNVGQDVPGDGSLDKTLNDFLLEMDGGSKTDPAQCEAMVNSGLELQAKLSRDPENYAAVHFAQPLNPEESEDVEAILNSVTYGVMLSTAEDLPQVPENVEECATFTEEPVDPSTGANAGVGPSQVTAEPVDIEVEGADQVVAARISLQTLGEEELGQDSFLGAPTTKVIGTVNGVYFEVEASGEGISEEALQALAQAQVDKIRNA</sequence>
<feature type="compositionally biased region" description="Polar residues" evidence="1">
    <location>
        <begin position="32"/>
        <end position="43"/>
    </location>
</feature>
<feature type="region of interest" description="Disordered" evidence="1">
    <location>
        <begin position="21"/>
        <end position="49"/>
    </location>
</feature>
<evidence type="ECO:0000256" key="1">
    <source>
        <dbReference type="SAM" id="MobiDB-lite"/>
    </source>
</evidence>
<name>A0A9D1RXP7_9CORY</name>
<accession>A0A9D1RXP7</accession>
<comment type="caution">
    <text evidence="2">The sequence shown here is derived from an EMBL/GenBank/DDBJ whole genome shotgun (WGS) entry which is preliminary data.</text>
</comment>
<proteinExistence type="predicted"/>
<organism evidence="2 3">
    <name type="scientific">Candidatus Corynebacterium gallistercoris</name>
    <dbReference type="NCBI Taxonomy" id="2838530"/>
    <lineage>
        <taxon>Bacteria</taxon>
        <taxon>Bacillati</taxon>
        <taxon>Actinomycetota</taxon>
        <taxon>Actinomycetes</taxon>
        <taxon>Mycobacteriales</taxon>
        <taxon>Corynebacteriaceae</taxon>
        <taxon>Corynebacterium</taxon>
    </lineage>
</organism>
<reference evidence="2" key="2">
    <citation type="submission" date="2021-04" db="EMBL/GenBank/DDBJ databases">
        <authorList>
            <person name="Gilroy R."/>
        </authorList>
    </citation>
    <scope>NUCLEOTIDE SEQUENCE</scope>
    <source>
        <strain evidence="2">4376</strain>
    </source>
</reference>
<evidence type="ECO:0000313" key="2">
    <source>
        <dbReference type="EMBL" id="HIW95634.1"/>
    </source>
</evidence>
<reference evidence="2" key="1">
    <citation type="journal article" date="2021" name="PeerJ">
        <title>Extensive microbial diversity within the chicken gut microbiome revealed by metagenomics and culture.</title>
        <authorList>
            <person name="Gilroy R."/>
            <person name="Ravi A."/>
            <person name="Getino M."/>
            <person name="Pursley I."/>
            <person name="Horton D.L."/>
            <person name="Alikhan N.F."/>
            <person name="Baker D."/>
            <person name="Gharbi K."/>
            <person name="Hall N."/>
            <person name="Watson M."/>
            <person name="Adriaenssens E.M."/>
            <person name="Foster-Nyarko E."/>
            <person name="Jarju S."/>
            <person name="Secka A."/>
            <person name="Antonio M."/>
            <person name="Oren A."/>
            <person name="Chaudhuri R.R."/>
            <person name="La Ragione R."/>
            <person name="Hildebrand F."/>
            <person name="Pallen M.J."/>
        </authorList>
    </citation>
    <scope>NUCLEOTIDE SEQUENCE</scope>
    <source>
        <strain evidence="2">4376</strain>
    </source>
</reference>
<evidence type="ECO:0000313" key="3">
    <source>
        <dbReference type="Proteomes" id="UP000824189"/>
    </source>
</evidence>
<dbReference type="Proteomes" id="UP000824189">
    <property type="component" value="Unassembled WGS sequence"/>
</dbReference>
<protein>
    <submittedName>
        <fullName evidence="2">Uncharacterized protein</fullName>
    </submittedName>
</protein>
<dbReference type="EMBL" id="DXFZ01000047">
    <property type="protein sequence ID" value="HIW95634.1"/>
    <property type="molecule type" value="Genomic_DNA"/>
</dbReference>
<dbReference type="AlphaFoldDB" id="A0A9D1RXP7"/>